<organism evidence="4 5">
    <name type="scientific">Oceaniferula flava</name>
    <dbReference type="NCBI Taxonomy" id="2800421"/>
    <lineage>
        <taxon>Bacteria</taxon>
        <taxon>Pseudomonadati</taxon>
        <taxon>Verrucomicrobiota</taxon>
        <taxon>Verrucomicrobiia</taxon>
        <taxon>Verrucomicrobiales</taxon>
        <taxon>Verrucomicrobiaceae</taxon>
        <taxon>Oceaniferula</taxon>
    </lineage>
</organism>
<name>A0AAE2SGK5_9BACT</name>
<keyword evidence="2" id="KW-0812">Transmembrane</keyword>
<feature type="region of interest" description="Disordered" evidence="1">
    <location>
        <begin position="1"/>
        <end position="22"/>
    </location>
</feature>
<feature type="domain" description="DUF4190" evidence="3">
    <location>
        <begin position="27"/>
        <end position="89"/>
    </location>
</feature>
<dbReference type="Proteomes" id="UP000634206">
    <property type="component" value="Unassembled WGS sequence"/>
</dbReference>
<dbReference type="InterPro" id="IPR025241">
    <property type="entry name" value="DUF4190"/>
</dbReference>
<evidence type="ECO:0000259" key="3">
    <source>
        <dbReference type="Pfam" id="PF13828"/>
    </source>
</evidence>
<keyword evidence="2" id="KW-0472">Membrane</keyword>
<dbReference type="Pfam" id="PF13828">
    <property type="entry name" value="DUF4190"/>
    <property type="match status" value="1"/>
</dbReference>
<sequence>MSNPPPQPYQPPVPQPTESRQPETCPLATVSLVLGICAFFTWIITGIPAVICGHMAKSKIKKSGGALTGSGKATAGLICGYVSFGMIFVIAFLSALATPVIMKQKRKAEQVQTTSAAKQIFLHLIEYDDDYGQFPESLEALAAANKSIDLDELQPHRGEWIYHGDTLSNSDNSGAFLLSWQQQHTDKWVILRIDGSVQVLQDASYQAALRSQNAP</sequence>
<proteinExistence type="predicted"/>
<dbReference type="RefSeq" id="WP_309490623.1">
    <property type="nucleotide sequence ID" value="NZ_JAENIG010000009.1"/>
</dbReference>
<reference evidence="4" key="1">
    <citation type="submission" date="2021-01" db="EMBL/GenBank/DDBJ databases">
        <title>Modified the classification status of verrucomicrobia.</title>
        <authorList>
            <person name="Feng X."/>
        </authorList>
    </citation>
    <scope>NUCLEOTIDE SEQUENCE</scope>
    <source>
        <strain evidence="4">5K15</strain>
    </source>
</reference>
<evidence type="ECO:0000256" key="1">
    <source>
        <dbReference type="SAM" id="MobiDB-lite"/>
    </source>
</evidence>
<dbReference type="AlphaFoldDB" id="A0AAE2SGK5"/>
<protein>
    <submittedName>
        <fullName evidence="4">DUF4190 domain-containing protein</fullName>
    </submittedName>
</protein>
<evidence type="ECO:0000256" key="2">
    <source>
        <dbReference type="SAM" id="Phobius"/>
    </source>
</evidence>
<gene>
    <name evidence="4" type="ORF">JIN83_13645</name>
</gene>
<keyword evidence="2" id="KW-1133">Transmembrane helix</keyword>
<dbReference type="EMBL" id="JAENIG010000009">
    <property type="protein sequence ID" value="MBK1856011.1"/>
    <property type="molecule type" value="Genomic_DNA"/>
</dbReference>
<evidence type="ECO:0000313" key="5">
    <source>
        <dbReference type="Proteomes" id="UP000634206"/>
    </source>
</evidence>
<feature type="transmembrane region" description="Helical" evidence="2">
    <location>
        <begin position="73"/>
        <end position="97"/>
    </location>
</feature>
<keyword evidence="5" id="KW-1185">Reference proteome</keyword>
<comment type="caution">
    <text evidence="4">The sequence shown here is derived from an EMBL/GenBank/DDBJ whole genome shotgun (WGS) entry which is preliminary data.</text>
</comment>
<feature type="transmembrane region" description="Helical" evidence="2">
    <location>
        <begin position="27"/>
        <end position="52"/>
    </location>
</feature>
<evidence type="ECO:0000313" key="4">
    <source>
        <dbReference type="EMBL" id="MBK1856011.1"/>
    </source>
</evidence>
<feature type="compositionally biased region" description="Pro residues" evidence="1">
    <location>
        <begin position="1"/>
        <end position="15"/>
    </location>
</feature>
<accession>A0AAE2SGK5</accession>